<dbReference type="EMBL" id="UINC01009077">
    <property type="protein sequence ID" value="SVA40775.1"/>
    <property type="molecule type" value="Genomic_DNA"/>
</dbReference>
<reference evidence="1" key="1">
    <citation type="submission" date="2018-05" db="EMBL/GenBank/DDBJ databases">
        <authorList>
            <person name="Lanie J.A."/>
            <person name="Ng W.-L."/>
            <person name="Kazmierczak K.M."/>
            <person name="Andrzejewski T.M."/>
            <person name="Davidsen T.M."/>
            <person name="Wayne K.J."/>
            <person name="Tettelin H."/>
            <person name="Glass J.I."/>
            <person name="Rusch D."/>
            <person name="Podicherti R."/>
            <person name="Tsui H.-C.T."/>
            <person name="Winkler M.E."/>
        </authorList>
    </citation>
    <scope>NUCLEOTIDE SEQUENCE</scope>
</reference>
<accession>A0A381VK98</accession>
<gene>
    <name evidence="1" type="ORF">METZ01_LOCUS93629</name>
</gene>
<sequence length="50" mass="5912">MPSTIQYVKKLVSFVHDCYFNDQRLYNLAAPQFFTVRQHSISLSILVKYT</sequence>
<organism evidence="1">
    <name type="scientific">marine metagenome</name>
    <dbReference type="NCBI Taxonomy" id="408172"/>
    <lineage>
        <taxon>unclassified sequences</taxon>
        <taxon>metagenomes</taxon>
        <taxon>ecological metagenomes</taxon>
    </lineage>
</organism>
<proteinExistence type="predicted"/>
<protein>
    <submittedName>
        <fullName evidence="1">Uncharacterized protein</fullName>
    </submittedName>
</protein>
<evidence type="ECO:0000313" key="1">
    <source>
        <dbReference type="EMBL" id="SVA40775.1"/>
    </source>
</evidence>
<name>A0A381VK98_9ZZZZ</name>
<dbReference type="AlphaFoldDB" id="A0A381VK98"/>